<proteinExistence type="predicted"/>
<dbReference type="WormBase" id="CBG27916">
    <property type="protein sequence ID" value="CBP48765"/>
    <property type="gene ID" value="WBGene00089330"/>
</dbReference>
<sequence>MRINFTKFHDLFQKRVLLELGTKELTNFATLSRKSRAKVRSIRWPKVETFIDCVNFRADATIQYGNDQQREFHLSLETKPNEYIDKDEEEDFYTVNGQVFKMSLLARLWTMCGESLEDSINKRFGAVCIYFLTHFNVIHTLKVAVGTQMPRYFDPRITCIVRYENITTEDEDNEFGIYDSWSVFKKLYDVVYNDLNSDFPSGNSTENRKGFSVIHRETYGIEENTILNFSGETGVFYNTRFSRKEITDFVTAWLNGESNITGSLIFSQSKGIHLDTFEISFSFKNFNKQRGPELRFPLPEEITRFCEESGVWTDLSERSTKRIDKKRFDLVRECDQKRCTEPIVSDEEIKKLAPTFTPLEEHLDNSMVYLLIRDRELSEPDWDYLSEYSEPDWDYLKQFHRLDKNWYILRPKPPRYQRQSFVHVVTDTKNVEELNEISGNEDVELPADLPVLDESSGIESFQPQE</sequence>
<dbReference type="GeneID" id="68919365"/>
<protein>
    <submittedName>
        <fullName evidence="2">Protein CBG27916</fullName>
    </submittedName>
</protein>
<dbReference type="EMBL" id="HE601409">
    <property type="protein sequence ID" value="CAR98341.1"/>
    <property type="molecule type" value="Genomic_DNA"/>
</dbReference>
<dbReference type="Proteomes" id="UP000008549">
    <property type="component" value="Unassembled WGS sequence"/>
</dbReference>
<evidence type="ECO:0000313" key="2">
    <source>
        <dbReference type="EMBL" id="CAR98341.1"/>
    </source>
</evidence>
<evidence type="ECO:0000313" key="4">
    <source>
        <dbReference type="WormBase" id="CBG27916"/>
    </source>
</evidence>
<dbReference type="InParanoid" id="B6IEL1"/>
<dbReference type="CTD" id="68919365"/>
<feature type="region of interest" description="Disordered" evidence="1">
    <location>
        <begin position="438"/>
        <end position="465"/>
    </location>
</feature>
<name>B6IEL1_CAEBR</name>
<dbReference type="RefSeq" id="XP_045097914.1">
    <property type="nucleotide sequence ID" value="XM_045240190.1"/>
</dbReference>
<dbReference type="KEGG" id="cbr:CBG_27916"/>
<reference evidence="2 3" key="2">
    <citation type="journal article" date="2011" name="PLoS Genet.">
        <title>Caenorhabditis briggsae recombinant inbred line genotypes reveal inter-strain incompatibility and the evolution of recombination.</title>
        <authorList>
            <person name="Ross J.A."/>
            <person name="Koboldt D.C."/>
            <person name="Staisch J.E."/>
            <person name="Chamberlin H.M."/>
            <person name="Gupta B.P."/>
            <person name="Miller R.D."/>
            <person name="Baird S.E."/>
            <person name="Haag E.S."/>
        </authorList>
    </citation>
    <scope>NUCLEOTIDE SEQUENCE [LARGE SCALE GENOMIC DNA]</scope>
    <source>
        <strain evidence="2 3">AF16</strain>
    </source>
</reference>
<reference evidence="2 3" key="1">
    <citation type="journal article" date="2003" name="PLoS Biol.">
        <title>The genome sequence of Caenorhabditis briggsae: a platform for comparative genomics.</title>
        <authorList>
            <person name="Stein L.D."/>
            <person name="Bao Z."/>
            <person name="Blasiar D."/>
            <person name="Blumenthal T."/>
            <person name="Brent M.R."/>
            <person name="Chen N."/>
            <person name="Chinwalla A."/>
            <person name="Clarke L."/>
            <person name="Clee C."/>
            <person name="Coghlan A."/>
            <person name="Coulson A."/>
            <person name="D'Eustachio P."/>
            <person name="Fitch D.H."/>
            <person name="Fulton L.A."/>
            <person name="Fulton R.E."/>
            <person name="Griffiths-Jones S."/>
            <person name="Harris T.W."/>
            <person name="Hillier L.W."/>
            <person name="Kamath R."/>
            <person name="Kuwabara P.E."/>
            <person name="Mardis E.R."/>
            <person name="Marra M.A."/>
            <person name="Miner T.L."/>
            <person name="Minx P."/>
            <person name="Mullikin J.C."/>
            <person name="Plumb R.W."/>
            <person name="Rogers J."/>
            <person name="Schein J.E."/>
            <person name="Sohrmann M."/>
            <person name="Spieth J."/>
            <person name="Stajich J.E."/>
            <person name="Wei C."/>
            <person name="Willey D."/>
            <person name="Wilson R.K."/>
            <person name="Durbin R."/>
            <person name="Waterston R.H."/>
        </authorList>
    </citation>
    <scope>NUCLEOTIDE SEQUENCE [LARGE SCALE GENOMIC DNA]</scope>
    <source>
        <strain evidence="2 3">AF16</strain>
    </source>
</reference>
<keyword evidence="3" id="KW-1185">Reference proteome</keyword>
<gene>
    <name evidence="2 4" type="ORF">CBG27916</name>
    <name evidence="2" type="ORF">CBG_27916</name>
</gene>
<organism evidence="2 3">
    <name type="scientific">Caenorhabditis briggsae</name>
    <dbReference type="NCBI Taxonomy" id="6238"/>
    <lineage>
        <taxon>Eukaryota</taxon>
        <taxon>Metazoa</taxon>
        <taxon>Ecdysozoa</taxon>
        <taxon>Nematoda</taxon>
        <taxon>Chromadorea</taxon>
        <taxon>Rhabditida</taxon>
        <taxon>Rhabditina</taxon>
        <taxon>Rhabditomorpha</taxon>
        <taxon>Rhabditoidea</taxon>
        <taxon>Rhabditidae</taxon>
        <taxon>Peloderinae</taxon>
        <taxon>Caenorhabditis</taxon>
    </lineage>
</organism>
<evidence type="ECO:0000256" key="1">
    <source>
        <dbReference type="SAM" id="MobiDB-lite"/>
    </source>
</evidence>
<evidence type="ECO:0000313" key="3">
    <source>
        <dbReference type="Proteomes" id="UP000008549"/>
    </source>
</evidence>
<dbReference type="HOGENOM" id="CLU_588265_0_0_1"/>
<accession>B6IEL1</accession>
<dbReference type="AlphaFoldDB" id="B6IEL1"/>